<proteinExistence type="predicted"/>
<feature type="signal peptide" evidence="1">
    <location>
        <begin position="1"/>
        <end position="18"/>
    </location>
</feature>
<gene>
    <name evidence="2" type="ORF">QQ020_14210</name>
</gene>
<protein>
    <submittedName>
        <fullName evidence="2">DUF3299 domain-containing protein</fullName>
    </submittedName>
</protein>
<accession>A0ABT8L6A5</accession>
<evidence type="ECO:0000256" key="1">
    <source>
        <dbReference type="SAM" id="SignalP"/>
    </source>
</evidence>
<name>A0ABT8L6A5_9BACT</name>
<evidence type="ECO:0000313" key="2">
    <source>
        <dbReference type="EMBL" id="MDN5213218.1"/>
    </source>
</evidence>
<feature type="chain" id="PRO_5045998550" evidence="1">
    <location>
        <begin position="19"/>
        <end position="145"/>
    </location>
</feature>
<dbReference type="Proteomes" id="UP001172083">
    <property type="component" value="Unassembled WGS sequence"/>
</dbReference>
<evidence type="ECO:0000313" key="3">
    <source>
        <dbReference type="Proteomes" id="UP001172083"/>
    </source>
</evidence>
<dbReference type="EMBL" id="JAUJEB010000002">
    <property type="protein sequence ID" value="MDN5213218.1"/>
    <property type="molecule type" value="Genomic_DNA"/>
</dbReference>
<dbReference type="RefSeq" id="WP_346758558.1">
    <property type="nucleotide sequence ID" value="NZ_JAUJEB010000002.1"/>
</dbReference>
<sequence length="145" mass="16850">MHKLTIILLLFIANPVLSQTEITWQTLSDVTFTDKYSEEEEAYFYFPHFGPTVKALEGKEVYLKGYMLAIEPKEDIYILSRNPFAACFFCGNSGPESIVELKLKPDHQEFQMDQVVTIKGRFKLNDQDIYQCNYILEDAETYNPD</sequence>
<organism evidence="2 3">
    <name type="scientific">Agaribacillus aureus</name>
    <dbReference type="NCBI Taxonomy" id="3051825"/>
    <lineage>
        <taxon>Bacteria</taxon>
        <taxon>Pseudomonadati</taxon>
        <taxon>Bacteroidota</taxon>
        <taxon>Cytophagia</taxon>
        <taxon>Cytophagales</taxon>
        <taxon>Splendidivirgaceae</taxon>
        <taxon>Agaribacillus</taxon>
    </lineage>
</organism>
<dbReference type="Gene3D" id="2.40.50.870">
    <property type="entry name" value="Protein of unknown function (DUF3299)"/>
    <property type="match status" value="1"/>
</dbReference>
<keyword evidence="1" id="KW-0732">Signal</keyword>
<comment type="caution">
    <text evidence="2">The sequence shown here is derived from an EMBL/GenBank/DDBJ whole genome shotgun (WGS) entry which is preliminary data.</text>
</comment>
<reference evidence="2" key="1">
    <citation type="submission" date="2023-06" db="EMBL/GenBank/DDBJ databases">
        <title>Genomic of Agaribacillus aureum.</title>
        <authorList>
            <person name="Wang G."/>
        </authorList>
    </citation>
    <scope>NUCLEOTIDE SEQUENCE</scope>
    <source>
        <strain evidence="2">BMA12</strain>
    </source>
</reference>
<keyword evidence="3" id="KW-1185">Reference proteome</keyword>